<dbReference type="EMBL" id="KY684084">
    <property type="protein sequence ID" value="ARF09096.1"/>
    <property type="molecule type" value="Genomic_DNA"/>
</dbReference>
<dbReference type="InterPro" id="IPR003593">
    <property type="entry name" value="AAA+_ATPase"/>
</dbReference>
<feature type="domain" description="ABC transporter" evidence="3">
    <location>
        <begin position="198"/>
        <end position="427"/>
    </location>
</feature>
<evidence type="ECO:0000313" key="4">
    <source>
        <dbReference type="EMBL" id="ARF09096.1"/>
    </source>
</evidence>
<protein>
    <submittedName>
        <fullName evidence="4">ABC transporter</fullName>
    </submittedName>
</protein>
<dbReference type="InterPro" id="IPR003439">
    <property type="entry name" value="ABC_transporter-like_ATP-bd"/>
</dbReference>
<accession>A0A1V0SBM3</accession>
<dbReference type="SUPFAM" id="SSF52540">
    <property type="entry name" value="P-loop containing nucleoside triphosphate hydrolases"/>
    <property type="match status" value="2"/>
</dbReference>
<keyword evidence="1" id="KW-0547">Nucleotide-binding</keyword>
<organism evidence="4">
    <name type="scientific">Catovirus CTV1</name>
    <dbReference type="NCBI Taxonomy" id="1977631"/>
    <lineage>
        <taxon>Viruses</taxon>
        <taxon>Varidnaviria</taxon>
        <taxon>Bamfordvirae</taxon>
        <taxon>Nucleocytoviricota</taxon>
        <taxon>Megaviricetes</taxon>
        <taxon>Imitervirales</taxon>
        <taxon>Mimiviridae</taxon>
        <taxon>Klosneuvirinae</taxon>
        <taxon>Catovirus</taxon>
    </lineage>
</organism>
<dbReference type="PROSITE" id="PS50893">
    <property type="entry name" value="ABC_TRANSPORTER_2"/>
    <property type="match status" value="1"/>
</dbReference>
<dbReference type="InterPro" id="IPR013283">
    <property type="entry name" value="RLI1"/>
</dbReference>
<proteinExistence type="predicted"/>
<evidence type="ECO:0000259" key="3">
    <source>
        <dbReference type="PROSITE" id="PS50893"/>
    </source>
</evidence>
<dbReference type="GO" id="GO:0016887">
    <property type="term" value="F:ATP hydrolysis activity"/>
    <property type="evidence" value="ECO:0007669"/>
    <property type="project" value="InterPro"/>
</dbReference>
<dbReference type="NCBIfam" id="NF009945">
    <property type="entry name" value="PRK13409.1"/>
    <property type="match status" value="1"/>
</dbReference>
<evidence type="ECO:0000256" key="1">
    <source>
        <dbReference type="ARBA" id="ARBA00022741"/>
    </source>
</evidence>
<dbReference type="Gene3D" id="3.40.50.300">
    <property type="entry name" value="P-loop containing nucleotide triphosphate hydrolases"/>
    <property type="match status" value="2"/>
</dbReference>
<dbReference type="SMART" id="SM00382">
    <property type="entry name" value="AAA"/>
    <property type="match status" value="1"/>
</dbReference>
<sequence length="463" mass="52525">MEPNNVNNIRINIALKKYFDELNTIKSDVLAFKPQHIDKIPEKIKGNVNEFFKKAGLMLSPNDKIIELLGINQILNKDIETLSGGELQRFATFCTMSKNAKIYMFDESSSYLDIRQRINLAKAIRSIESNDKYIYVVDHDLAILDYMCDYIYLMYGKPSTYGVVSQMMNISDGINIFLDGYIPSENMRFRDLSLSFKINREDILIEKTENKSYDYPLLSKTHNNFKLTVEKSSFNNNEINVLLGENGTGKTTFVKLLAGKLQPDDNVIVPEMIVSYKPQIISPKFDGTVSELLYQKIKTAMTNTLFNLEIVKPLGISQLMDKKVKELSGGELQCVAITLCLGQPADVYLLDEPSSFLDCSKRVTAAKVIRRFILNNQKSCFVVEHDLLMILYLADKVMLFEGQPGVNCSVSGPISVVKGLNKFLQNIDVSMRKDIKSGRPRFNKLNSVMDSEQKSSGQYIFLD</sequence>
<evidence type="ECO:0000256" key="2">
    <source>
        <dbReference type="ARBA" id="ARBA00022840"/>
    </source>
</evidence>
<dbReference type="InterPro" id="IPR027417">
    <property type="entry name" value="P-loop_NTPase"/>
</dbReference>
<dbReference type="Pfam" id="PF00005">
    <property type="entry name" value="ABC_tran"/>
    <property type="match status" value="1"/>
</dbReference>
<gene>
    <name evidence="4" type="ORF">Catovirus_2_45</name>
</gene>
<name>A0A1V0SBM3_9VIRU</name>
<reference evidence="4" key="1">
    <citation type="journal article" date="2017" name="Science">
        <title>Giant viruses with an expanded complement of translation system components.</title>
        <authorList>
            <person name="Schulz F."/>
            <person name="Yutin N."/>
            <person name="Ivanova N.N."/>
            <person name="Ortega D.R."/>
            <person name="Lee T.K."/>
            <person name="Vierheilig J."/>
            <person name="Daims H."/>
            <person name="Horn M."/>
            <person name="Wagner M."/>
            <person name="Jensen G.J."/>
            <person name="Kyrpides N.C."/>
            <person name="Koonin E.V."/>
            <person name="Woyke T."/>
        </authorList>
    </citation>
    <scope>NUCLEOTIDE SEQUENCE</scope>
    <source>
        <strain evidence="4">CTV1</strain>
    </source>
</reference>
<dbReference type="GO" id="GO:0005524">
    <property type="term" value="F:ATP binding"/>
    <property type="evidence" value="ECO:0007669"/>
    <property type="project" value="UniProtKB-KW"/>
</dbReference>
<dbReference type="PANTHER" id="PTHR19248">
    <property type="entry name" value="ATP-BINDING TRANSPORT PROTEIN-RELATED"/>
    <property type="match status" value="1"/>
</dbReference>
<dbReference type="FunFam" id="3.40.50.300:FF:001546">
    <property type="entry name" value="RNase L inhibitor homolog"/>
    <property type="match status" value="1"/>
</dbReference>
<keyword evidence="2" id="KW-0067">ATP-binding</keyword>